<protein>
    <submittedName>
        <fullName evidence="2">Uncharacterized protein</fullName>
    </submittedName>
</protein>
<sequence length="964" mass="104483">MHYLKTLENGDVNKVIGDSWSPKLNLSSLPSSASSTPRSSGTSSPKSTLPPRLQTPPPSPTLLHALPTISTPPTSREPRTRMRATRRRRLTHTLSPSPPHPHEPLANAPARTHPLPSRPSTSHARAPPSPRTHTTPASAFAPPAAPRPCTHAHRRRRVRTPPPRPRTHTTPTSAFARHPRRLHATPVFAFARHPRVRICTPSRPSTLYARAPPSPRTHTTPTSAFARHPRVRVCTPPRVSVCTPPPRSHLHATPRVRICTPSRPSTLYARAPPSPRTHTTPTSAFARHPRVRVCTPPPRPRLHATPAFAFARHPRVRICTPSRPLDLVRKRTAVAAYAHHPHVRVCTPPPRSHLHATPASAFAPPAAPRPCTHAHPVVAYARHPRVRVCTPRRHLDLAPRKEAAAPVRRCRLASYAAALARTHARRASSAREADAAAVPALPFTRTPRSSTRSPPPPHPQRAASRALACAPHAASTRGCAARMHARSPHPSPSSLSHCTPCALSSTPSFVSSSGRGSLRLPGQVCVWGVEEGCLVPAHPPQTLGPRCTHARTQAARAVLPDLSHTRTHAASRARRIHPLPCTSASASHLHPRRSSLCTAATKHPPTRAATSPLRCSRAPTTPTAVFILFRPAVHLSASHPPQTLGLRRKLPAECALRVAAEYALCAAVQSAFARAARLHAHRAARVRTPPRLPLQPAPAPARPLLHPARIFLWDSRPAFCGRIAGGSLANSLACRLAPASHPHVPPPPNSPPLPASNFIAGIYTAHAYLGVAPRTDPVPNSAISQPAWEYIVKIVEMSLWSSDFVIAHFLLIILTPPILIPGANRLHSTMLLASALEANPRTVVLDETKEATKMDCSKIFHCLCRGLRFPSCVDRLACTIPQSYYLQLHAVQEHLMILSAGSCSTQLRSSCLQREFFEEALGEAGEHAASAELRPAIDLNAVGYGVLRTRWCRDGGYVRDSAGE</sequence>
<dbReference type="EMBL" id="JARKIB010000314">
    <property type="protein sequence ID" value="KAJ7715107.1"/>
    <property type="molecule type" value="Genomic_DNA"/>
</dbReference>
<keyword evidence="3" id="KW-1185">Reference proteome</keyword>
<feature type="region of interest" description="Disordered" evidence="1">
    <location>
        <begin position="263"/>
        <end position="282"/>
    </location>
</feature>
<proteinExistence type="predicted"/>
<feature type="region of interest" description="Disordered" evidence="1">
    <location>
        <begin position="426"/>
        <end position="467"/>
    </location>
</feature>
<evidence type="ECO:0000313" key="3">
    <source>
        <dbReference type="Proteomes" id="UP001215598"/>
    </source>
</evidence>
<feature type="region of interest" description="Disordered" evidence="1">
    <location>
        <begin position="1"/>
        <end position="173"/>
    </location>
</feature>
<comment type="caution">
    <text evidence="2">The sequence shown here is derived from an EMBL/GenBank/DDBJ whole genome shotgun (WGS) entry which is preliminary data.</text>
</comment>
<feature type="region of interest" description="Disordered" evidence="1">
    <location>
        <begin position="203"/>
        <end position="222"/>
    </location>
</feature>
<reference evidence="2" key="1">
    <citation type="submission" date="2023-03" db="EMBL/GenBank/DDBJ databases">
        <title>Massive genome expansion in bonnet fungi (Mycena s.s.) driven by repeated elements and novel gene families across ecological guilds.</title>
        <authorList>
            <consortium name="Lawrence Berkeley National Laboratory"/>
            <person name="Harder C.B."/>
            <person name="Miyauchi S."/>
            <person name="Viragh M."/>
            <person name="Kuo A."/>
            <person name="Thoen E."/>
            <person name="Andreopoulos B."/>
            <person name="Lu D."/>
            <person name="Skrede I."/>
            <person name="Drula E."/>
            <person name="Henrissat B."/>
            <person name="Morin E."/>
            <person name="Kohler A."/>
            <person name="Barry K."/>
            <person name="LaButti K."/>
            <person name="Morin E."/>
            <person name="Salamov A."/>
            <person name="Lipzen A."/>
            <person name="Mereny Z."/>
            <person name="Hegedus B."/>
            <person name="Baldrian P."/>
            <person name="Stursova M."/>
            <person name="Weitz H."/>
            <person name="Taylor A."/>
            <person name="Grigoriev I.V."/>
            <person name="Nagy L.G."/>
            <person name="Martin F."/>
            <person name="Kauserud H."/>
        </authorList>
    </citation>
    <scope>NUCLEOTIDE SEQUENCE</scope>
    <source>
        <strain evidence="2">CBHHK182m</strain>
    </source>
</reference>
<name>A0AAD7H9I9_9AGAR</name>
<gene>
    <name evidence="2" type="ORF">B0H16DRAFT_1806377</name>
</gene>
<evidence type="ECO:0000313" key="2">
    <source>
        <dbReference type="EMBL" id="KAJ7715107.1"/>
    </source>
</evidence>
<dbReference type="Proteomes" id="UP001215598">
    <property type="component" value="Unassembled WGS sequence"/>
</dbReference>
<feature type="compositionally biased region" description="Basic residues" evidence="1">
    <location>
        <begin position="81"/>
        <end position="91"/>
    </location>
</feature>
<accession>A0AAD7H9I9</accession>
<feature type="compositionally biased region" description="Low complexity" evidence="1">
    <location>
        <begin position="435"/>
        <end position="452"/>
    </location>
</feature>
<organism evidence="2 3">
    <name type="scientific">Mycena metata</name>
    <dbReference type="NCBI Taxonomy" id="1033252"/>
    <lineage>
        <taxon>Eukaryota</taxon>
        <taxon>Fungi</taxon>
        <taxon>Dikarya</taxon>
        <taxon>Basidiomycota</taxon>
        <taxon>Agaricomycotina</taxon>
        <taxon>Agaricomycetes</taxon>
        <taxon>Agaricomycetidae</taxon>
        <taxon>Agaricales</taxon>
        <taxon>Marasmiineae</taxon>
        <taxon>Mycenaceae</taxon>
        <taxon>Mycena</taxon>
    </lineage>
</organism>
<evidence type="ECO:0000256" key="1">
    <source>
        <dbReference type="SAM" id="MobiDB-lite"/>
    </source>
</evidence>
<feature type="compositionally biased region" description="Low complexity" evidence="1">
    <location>
        <begin position="19"/>
        <end position="52"/>
    </location>
</feature>
<dbReference type="AlphaFoldDB" id="A0AAD7H9I9"/>
<feature type="compositionally biased region" description="Basic residues" evidence="1">
    <location>
        <begin position="150"/>
        <end position="159"/>
    </location>
</feature>